<name>B3S4X0_TRIAD</name>
<reference evidence="14 15" key="1">
    <citation type="journal article" date="2008" name="Nature">
        <title>The Trichoplax genome and the nature of placozoans.</title>
        <authorList>
            <person name="Srivastava M."/>
            <person name="Begovic E."/>
            <person name="Chapman J."/>
            <person name="Putnam N.H."/>
            <person name="Hellsten U."/>
            <person name="Kawashima T."/>
            <person name="Kuo A."/>
            <person name="Mitros T."/>
            <person name="Salamov A."/>
            <person name="Carpenter M.L."/>
            <person name="Signorovitch A.Y."/>
            <person name="Moreno M.A."/>
            <person name="Kamm K."/>
            <person name="Grimwood J."/>
            <person name="Schmutz J."/>
            <person name="Shapiro H."/>
            <person name="Grigoriev I.V."/>
            <person name="Buss L.W."/>
            <person name="Schierwater B."/>
            <person name="Dellaporta S.L."/>
            <person name="Rokhsar D.S."/>
        </authorList>
    </citation>
    <scope>NUCLEOTIDE SEQUENCE [LARGE SCALE GENOMIC DNA]</scope>
    <source>
        <strain evidence="14 15">Grell-BS-1999</strain>
    </source>
</reference>
<dbReference type="SMART" id="SM00054">
    <property type="entry name" value="EFh"/>
    <property type="match status" value="3"/>
</dbReference>
<dbReference type="HOGENOM" id="CLU_009773_0_0_1"/>
<feature type="transmembrane region" description="Helical" evidence="11">
    <location>
        <begin position="352"/>
        <end position="369"/>
    </location>
</feature>
<feature type="transmembrane region" description="Helical" evidence="11">
    <location>
        <begin position="315"/>
        <end position="340"/>
    </location>
</feature>
<dbReference type="STRING" id="10228.B3S4X0"/>
<dbReference type="PhylomeDB" id="B3S4X0"/>
<dbReference type="InterPro" id="IPR002048">
    <property type="entry name" value="EF_hand_dom"/>
</dbReference>
<dbReference type="CDD" id="cd06186">
    <property type="entry name" value="NOX_Duox_like_FAD_NADP"/>
    <property type="match status" value="1"/>
</dbReference>
<evidence type="ECO:0000256" key="1">
    <source>
        <dbReference type="ARBA" id="ARBA00004141"/>
    </source>
</evidence>
<dbReference type="Pfam" id="PF08022">
    <property type="entry name" value="FAD_binding_8"/>
    <property type="match status" value="1"/>
</dbReference>
<keyword evidence="9 11" id="KW-0472">Membrane</keyword>
<accession>B3S4X0</accession>
<dbReference type="GO" id="GO:0016175">
    <property type="term" value="F:superoxide-generating NAD(P)H oxidase activity"/>
    <property type="evidence" value="ECO:0000318"/>
    <property type="project" value="GO_Central"/>
</dbReference>
<keyword evidence="15" id="KW-1185">Reference proteome</keyword>
<dbReference type="GO" id="GO:0006952">
    <property type="term" value="P:defense response"/>
    <property type="evidence" value="ECO:0000318"/>
    <property type="project" value="GO_Central"/>
</dbReference>
<feature type="region of interest" description="Disordered" evidence="10">
    <location>
        <begin position="492"/>
        <end position="514"/>
    </location>
</feature>
<dbReference type="OrthoDB" id="167398at2759"/>
<dbReference type="Pfam" id="PF13499">
    <property type="entry name" value="EF-hand_7"/>
    <property type="match status" value="1"/>
</dbReference>
<evidence type="ECO:0000259" key="12">
    <source>
        <dbReference type="PROSITE" id="PS50222"/>
    </source>
</evidence>
<dbReference type="PROSITE" id="PS51384">
    <property type="entry name" value="FAD_FR"/>
    <property type="match status" value="1"/>
</dbReference>
<dbReference type="EMBL" id="DS985250">
    <property type="protein sequence ID" value="EDV22281.1"/>
    <property type="molecule type" value="Genomic_DNA"/>
</dbReference>
<dbReference type="PANTHER" id="PTHR11972">
    <property type="entry name" value="NADPH OXIDASE"/>
    <property type="match status" value="1"/>
</dbReference>
<evidence type="ECO:0000256" key="9">
    <source>
        <dbReference type="ARBA" id="ARBA00023136"/>
    </source>
</evidence>
<dbReference type="InParanoid" id="B3S4X0"/>
<dbReference type="SUPFAM" id="SSF52343">
    <property type="entry name" value="Ferredoxin reductase-like, C-terminal NADP-linked domain"/>
    <property type="match status" value="1"/>
</dbReference>
<evidence type="ECO:0000256" key="2">
    <source>
        <dbReference type="ARBA" id="ARBA00022630"/>
    </source>
</evidence>
<evidence type="ECO:0000256" key="11">
    <source>
        <dbReference type="SAM" id="Phobius"/>
    </source>
</evidence>
<sequence length="728" mass="83647">SLDRDAKWLSWFEQQFAAVAGEDRQINIVEFKNALNVKESFFAERFFQLFDEDGSGTISLNELMGGLNKLTSGDNSEKLRFLFKVYDVDGNGFIDPFELKTVLQSCISESSLEFSESNLNALTQALFESADADGSGTITYEELEGELQKHPGVIENLTISAANWLKPPPKKKKNSLKQIYPYYLTLRYIRNNLSITLFMIVYWLTNFGLFGFAVYQQREKNIWIKIARGCGLCLNFNCTFIMVLMLRKTLTIIRSTTLGSYLPIDQHIDFHKMTGIVIGFFALVHTVAHVFNVVLPDPPNNRSAVDVLFTTKYKIGWVGGTAYITGYPLVIILLVMIICSMPFVRRKGYFQVFYWTHLLFVPWFALLIIHCPNFWHWFIVPGSIYVLERIYRSKFVKLARYGRTYIIAANMLPSKVTHLVINRPSNFHFQPGDYAFLQIPAIAKYAEWHPFTISSAPEQKHTLWFHVRSVGTWTTRLYEYFERKHVEAGSDALETTPLSPTHRQDRTRSSSVDISDQKANKKHLKVFIDGPYGTPSTHIFQADHAVLIGAGIGVTPFASILQSIIFRYRSAARQVCPQCNYTWTDKLPSSVMNLKKVDFFWINRDQKAFEWFISLLSQLEIEQTEDGNLNHLLDMHMYMTSALRKTDMKAIGLQMALDLIHKKSEKDLITGLRTKTEAGRPDWNQVFDSLSQSNHGKVSVFFCGSHQLGSLLKSYCQKYGFEFRKENF</sequence>
<dbReference type="PANTHER" id="PTHR11972:SF58">
    <property type="entry name" value="NADPH OXIDASE 5"/>
    <property type="match status" value="1"/>
</dbReference>
<dbReference type="Gene3D" id="3.40.50.80">
    <property type="entry name" value="Nucleotide-binding domain of ferredoxin-NADP reductase (FNR) module"/>
    <property type="match status" value="1"/>
</dbReference>
<dbReference type="OMA" id="WFVVPGC"/>
<evidence type="ECO:0000256" key="8">
    <source>
        <dbReference type="ARBA" id="ARBA00023002"/>
    </source>
</evidence>
<gene>
    <name evidence="14" type="ORF">TRIADDRAFT_29444</name>
</gene>
<keyword evidence="7 11" id="KW-1133">Transmembrane helix</keyword>
<comment type="subcellular location">
    <subcellularLocation>
        <location evidence="1">Membrane</location>
        <topology evidence="1">Multi-pass membrane protein</topology>
    </subcellularLocation>
</comment>
<evidence type="ECO:0000259" key="13">
    <source>
        <dbReference type="PROSITE" id="PS51384"/>
    </source>
</evidence>
<keyword evidence="8" id="KW-0560">Oxidoreductase</keyword>
<dbReference type="FunFam" id="2.40.30.10:FF:000056">
    <property type="entry name" value="NADPH oxidase 5"/>
    <property type="match status" value="1"/>
</dbReference>
<proteinExistence type="predicted"/>
<dbReference type="CDD" id="cd00051">
    <property type="entry name" value="EFh"/>
    <property type="match status" value="2"/>
</dbReference>
<dbReference type="SUPFAM" id="SSF47473">
    <property type="entry name" value="EF-hand"/>
    <property type="match status" value="1"/>
</dbReference>
<dbReference type="InterPro" id="IPR018247">
    <property type="entry name" value="EF_Hand_1_Ca_BS"/>
</dbReference>
<dbReference type="GO" id="GO:0042554">
    <property type="term" value="P:superoxide anion generation"/>
    <property type="evidence" value="ECO:0000318"/>
    <property type="project" value="GO_Central"/>
</dbReference>
<dbReference type="GO" id="GO:0005886">
    <property type="term" value="C:plasma membrane"/>
    <property type="evidence" value="ECO:0000318"/>
    <property type="project" value="GO_Central"/>
</dbReference>
<dbReference type="InterPro" id="IPR013121">
    <property type="entry name" value="Fe_red_NAD-bd_6"/>
</dbReference>
<keyword evidence="4" id="KW-0274">FAD</keyword>
<dbReference type="Gene3D" id="2.40.30.10">
    <property type="entry name" value="Translation factors"/>
    <property type="match status" value="1"/>
</dbReference>
<dbReference type="AlphaFoldDB" id="B3S4X0"/>
<dbReference type="InterPro" id="IPR017938">
    <property type="entry name" value="Riboflavin_synthase-like_b-brl"/>
</dbReference>
<dbReference type="Proteomes" id="UP000009022">
    <property type="component" value="Unassembled WGS sequence"/>
</dbReference>
<dbReference type="FunFam" id="3.40.50.80:FF:000012">
    <property type="entry name" value="NADPH oxidase, isoform B"/>
    <property type="match status" value="1"/>
</dbReference>
<evidence type="ECO:0000256" key="10">
    <source>
        <dbReference type="SAM" id="MobiDB-lite"/>
    </source>
</evidence>
<evidence type="ECO:0000256" key="4">
    <source>
        <dbReference type="ARBA" id="ARBA00022827"/>
    </source>
</evidence>
<dbReference type="PROSITE" id="PS50222">
    <property type="entry name" value="EF_HAND_2"/>
    <property type="match status" value="3"/>
</dbReference>
<evidence type="ECO:0000313" key="14">
    <source>
        <dbReference type="EMBL" id="EDV22281.1"/>
    </source>
</evidence>
<dbReference type="RefSeq" id="XP_002115436.1">
    <property type="nucleotide sequence ID" value="XM_002115400.1"/>
</dbReference>
<dbReference type="Gene3D" id="1.10.238.10">
    <property type="entry name" value="EF-hand"/>
    <property type="match status" value="1"/>
</dbReference>
<dbReference type="InterPro" id="IPR039261">
    <property type="entry name" value="FNR_nucleotide-bd"/>
</dbReference>
<dbReference type="SFLD" id="SFLDG01168">
    <property type="entry name" value="Ferric_reductase_subgroup_(FRE"/>
    <property type="match status" value="1"/>
</dbReference>
<dbReference type="InterPro" id="IPR017927">
    <property type="entry name" value="FAD-bd_FR_type"/>
</dbReference>
<keyword evidence="3 11" id="KW-0812">Transmembrane</keyword>
<dbReference type="GO" id="GO:0005509">
    <property type="term" value="F:calcium ion binding"/>
    <property type="evidence" value="ECO:0007669"/>
    <property type="project" value="InterPro"/>
</dbReference>
<dbReference type="Pfam" id="PF01794">
    <property type="entry name" value="Ferric_reduct"/>
    <property type="match status" value="1"/>
</dbReference>
<keyword evidence="5" id="KW-0106">Calcium</keyword>
<dbReference type="SFLD" id="SFLDS00052">
    <property type="entry name" value="Ferric_Reductase_Domain"/>
    <property type="match status" value="1"/>
</dbReference>
<feature type="transmembrane region" description="Helical" evidence="11">
    <location>
        <begin position="226"/>
        <end position="246"/>
    </location>
</feature>
<dbReference type="InterPro" id="IPR013130">
    <property type="entry name" value="Fe3_Rdtase_TM_dom"/>
</dbReference>
<dbReference type="PROSITE" id="PS00018">
    <property type="entry name" value="EF_HAND_1"/>
    <property type="match status" value="3"/>
</dbReference>
<protein>
    <recommendedName>
        <fullName evidence="16">NADPH oxidase 5</fullName>
    </recommendedName>
</protein>
<dbReference type="InterPro" id="IPR011992">
    <property type="entry name" value="EF-hand-dom_pair"/>
</dbReference>
<feature type="non-terminal residue" evidence="14">
    <location>
        <position position="1"/>
    </location>
</feature>
<evidence type="ECO:0000256" key="6">
    <source>
        <dbReference type="ARBA" id="ARBA00022857"/>
    </source>
</evidence>
<dbReference type="eggNOG" id="KOG0039">
    <property type="taxonomic scope" value="Eukaryota"/>
</dbReference>
<feature type="domain" description="EF-hand" evidence="12">
    <location>
        <begin position="38"/>
        <end position="73"/>
    </location>
</feature>
<dbReference type="SUPFAM" id="SSF63380">
    <property type="entry name" value="Riboflavin synthase domain-like"/>
    <property type="match status" value="1"/>
</dbReference>
<evidence type="ECO:0000256" key="7">
    <source>
        <dbReference type="ARBA" id="ARBA00022989"/>
    </source>
</evidence>
<dbReference type="InterPro" id="IPR050369">
    <property type="entry name" value="RBOH/FRE"/>
</dbReference>
<feature type="domain" description="EF-hand" evidence="12">
    <location>
        <begin position="74"/>
        <end position="109"/>
    </location>
</feature>
<feature type="domain" description="EF-hand" evidence="12">
    <location>
        <begin position="118"/>
        <end position="153"/>
    </location>
</feature>
<dbReference type="Pfam" id="PF13202">
    <property type="entry name" value="EF-hand_5"/>
    <property type="match status" value="1"/>
</dbReference>
<keyword evidence="6" id="KW-0521">NADP</keyword>
<feature type="domain" description="FAD-binding FR-type" evidence="13">
    <location>
        <begin position="388"/>
        <end position="538"/>
    </location>
</feature>
<feature type="transmembrane region" description="Helical" evidence="11">
    <location>
        <begin position="276"/>
        <end position="295"/>
    </location>
</feature>
<evidence type="ECO:0008006" key="16">
    <source>
        <dbReference type="Google" id="ProtNLM"/>
    </source>
</evidence>
<dbReference type="CTD" id="6756534"/>
<feature type="transmembrane region" description="Helical" evidence="11">
    <location>
        <begin position="193"/>
        <end position="214"/>
    </location>
</feature>
<dbReference type="InterPro" id="IPR013112">
    <property type="entry name" value="FAD-bd_8"/>
</dbReference>
<evidence type="ECO:0000256" key="5">
    <source>
        <dbReference type="ARBA" id="ARBA00022837"/>
    </source>
</evidence>
<keyword evidence="2" id="KW-0285">Flavoprotein</keyword>
<dbReference type="SFLD" id="SFLDG01169">
    <property type="entry name" value="NADPH_oxidase_subgroup_(NOX)"/>
    <property type="match status" value="1"/>
</dbReference>
<evidence type="ECO:0000256" key="3">
    <source>
        <dbReference type="ARBA" id="ARBA00022692"/>
    </source>
</evidence>
<dbReference type="GO" id="GO:0043020">
    <property type="term" value="C:NADPH oxidase complex"/>
    <property type="evidence" value="ECO:0000318"/>
    <property type="project" value="GO_Central"/>
</dbReference>
<organism evidence="14 15">
    <name type="scientific">Trichoplax adhaerens</name>
    <name type="common">Trichoplax reptans</name>
    <dbReference type="NCBI Taxonomy" id="10228"/>
    <lineage>
        <taxon>Eukaryota</taxon>
        <taxon>Metazoa</taxon>
        <taxon>Placozoa</taxon>
        <taxon>Uniplacotomia</taxon>
        <taxon>Trichoplacea</taxon>
        <taxon>Trichoplacidae</taxon>
        <taxon>Trichoplax</taxon>
    </lineage>
</organism>
<dbReference type="KEGG" id="tad:TRIADDRAFT_29444"/>
<dbReference type="Pfam" id="PF08030">
    <property type="entry name" value="NAD_binding_6"/>
    <property type="match status" value="1"/>
</dbReference>
<dbReference type="GeneID" id="6756534"/>
<dbReference type="PRINTS" id="PR00450">
    <property type="entry name" value="RECOVERIN"/>
</dbReference>
<evidence type="ECO:0000313" key="15">
    <source>
        <dbReference type="Proteomes" id="UP000009022"/>
    </source>
</evidence>